<gene>
    <name evidence="1" type="ORF">AB4566_21875</name>
</gene>
<proteinExistence type="predicted"/>
<protein>
    <recommendedName>
        <fullName evidence="3">SAM-dependent methyltransferase</fullName>
    </recommendedName>
</protein>
<dbReference type="Proteomes" id="UP001570417">
    <property type="component" value="Unassembled WGS sequence"/>
</dbReference>
<dbReference type="RefSeq" id="WP_372268745.1">
    <property type="nucleotide sequence ID" value="NZ_JBFRUW010000194.1"/>
</dbReference>
<evidence type="ECO:0000313" key="1">
    <source>
        <dbReference type="EMBL" id="MFA0570902.1"/>
    </source>
</evidence>
<comment type="caution">
    <text evidence="1">The sequence shown here is derived from an EMBL/GenBank/DDBJ whole genome shotgun (WGS) entry which is preliminary data.</text>
</comment>
<organism evidence="1 2">
    <name type="scientific">Vibrio gallaecicus</name>
    <dbReference type="NCBI Taxonomy" id="552386"/>
    <lineage>
        <taxon>Bacteria</taxon>
        <taxon>Pseudomonadati</taxon>
        <taxon>Pseudomonadota</taxon>
        <taxon>Gammaproteobacteria</taxon>
        <taxon>Vibrionales</taxon>
        <taxon>Vibrionaceae</taxon>
        <taxon>Vibrio</taxon>
    </lineage>
</organism>
<evidence type="ECO:0000313" key="2">
    <source>
        <dbReference type="Proteomes" id="UP001570417"/>
    </source>
</evidence>
<evidence type="ECO:0008006" key="3">
    <source>
        <dbReference type="Google" id="ProtNLM"/>
    </source>
</evidence>
<reference evidence="1 2" key="1">
    <citation type="journal article" date="2024" name="ISME J.">
        <title>Tailless and filamentous prophages are predominant in marine Vibrio.</title>
        <authorList>
            <person name="Steensen K."/>
            <person name="Seneca J."/>
            <person name="Bartlau N."/>
            <person name="Yu X.A."/>
            <person name="Hussain F.A."/>
            <person name="Polz M.F."/>
        </authorList>
    </citation>
    <scope>NUCLEOTIDE SEQUENCE [LARGE SCALE GENOMIC DNA]</scope>
    <source>
        <strain evidence="1 2">10N.222.51.A1</strain>
    </source>
</reference>
<dbReference type="EMBL" id="JBFRUW010000194">
    <property type="protein sequence ID" value="MFA0570902.1"/>
    <property type="molecule type" value="Genomic_DNA"/>
</dbReference>
<keyword evidence="2" id="KW-1185">Reference proteome</keyword>
<sequence length="194" mass="21493">MFEPAEIDMDELKLAISLPKLDSVSNGSFIPHENIESSPLLNSKFDAFFVSGLFPEQTTTLSQLCESCSLEMVVFESPSNDLAVIHDVVLNIADKLFSDEMPNNIDVADIRNLNQSSEYLFAFNSKNLALDFMEAQELGVVIGGIYLAHGSTDLNEYETTNKKLMAHISENGFLCSSFHFPGRSECTILLGVKR</sequence>
<accession>A0ABV4NHF7</accession>
<name>A0ABV4NHF7_9VIBR</name>